<keyword evidence="4" id="KW-1133">Transmembrane helix</keyword>
<dbReference type="Proteomes" id="UP001299546">
    <property type="component" value="Unassembled WGS sequence"/>
</dbReference>
<keyword evidence="4" id="KW-0472">Membrane</keyword>
<name>A0ABS8DDQ6_9FIRM</name>
<dbReference type="PANTHER" id="PTHR11361:SF152">
    <property type="entry name" value="DNA MISMATCH REPAIR PROTEIN"/>
    <property type="match status" value="1"/>
</dbReference>
<evidence type="ECO:0000313" key="7">
    <source>
        <dbReference type="Proteomes" id="UP001299546"/>
    </source>
</evidence>
<dbReference type="PANTHER" id="PTHR11361">
    <property type="entry name" value="DNA MISMATCH REPAIR PROTEIN MUTS FAMILY MEMBER"/>
    <property type="match status" value="1"/>
</dbReference>
<sequence>MKVFIILALIIAITLISFLERVANNKRMKLQLKESYGKKADGSIEEFDRRELAALYYNVIKKTIPEDELLDDITWDDLEMDNIFCRMNTTKSFIGEQVLFAALHRLPKEKNWLYEREKIIKYYDEHPEERVEAQARLLQLRKEDYNYYIPVFMDTLESQRLPFTSLCRILQITLVLLMPAAVITMNPVLVTAAAANFLINIAIYAMGKNKYELLLESLYAMIRTVKTADVLCCADDLECMDVKDNLKKLEKVKKLVSILERKKQGSVAGDILALIYDYIIGAFLWDFTIYDKLIRLLSGRQREFMQVYRYVGELDLSIAVGSFRRSLPFWCEPEFSEKQFSMEGICHPLIEDAVENSFTMEKNMILTGSNASGKSTFVKAAAINIILGQCIHTCTARSMVLPNAGVLTSMAVRDDILSGESYYIKEIKYLQRMIEKSSGERMVFCGIDEILRGTNTMERVAASIAILSYLCEKNCMVMVATHDLELATALDGPCDNYYFCESVQDGDVVFDYKLRKGISNTQNAIRLLEAVGFPAEIIAESKKRCGMES</sequence>
<evidence type="ECO:0000256" key="1">
    <source>
        <dbReference type="ARBA" id="ARBA00022741"/>
    </source>
</evidence>
<dbReference type="Gene3D" id="3.40.50.300">
    <property type="entry name" value="P-loop containing nucleotide triphosphate hydrolases"/>
    <property type="match status" value="1"/>
</dbReference>
<feature type="domain" description="DNA mismatch repair proteins mutS family" evidence="5">
    <location>
        <begin position="361"/>
        <end position="546"/>
    </location>
</feature>
<feature type="transmembrane region" description="Helical" evidence="4">
    <location>
        <begin position="6"/>
        <end position="23"/>
    </location>
</feature>
<evidence type="ECO:0000313" key="6">
    <source>
        <dbReference type="EMBL" id="MCB7386555.1"/>
    </source>
</evidence>
<dbReference type="SMART" id="SM00534">
    <property type="entry name" value="MUTSac"/>
    <property type="match status" value="1"/>
</dbReference>
<keyword evidence="1" id="KW-0547">Nucleotide-binding</keyword>
<dbReference type="RefSeq" id="WP_066736711.1">
    <property type="nucleotide sequence ID" value="NZ_JAJCIQ010000002.1"/>
</dbReference>
<dbReference type="Pfam" id="PF00488">
    <property type="entry name" value="MutS_V"/>
    <property type="match status" value="1"/>
</dbReference>
<evidence type="ECO:0000256" key="3">
    <source>
        <dbReference type="ARBA" id="ARBA00023125"/>
    </source>
</evidence>
<keyword evidence="7" id="KW-1185">Reference proteome</keyword>
<accession>A0ABS8DDQ6</accession>
<proteinExistence type="predicted"/>
<evidence type="ECO:0000259" key="5">
    <source>
        <dbReference type="SMART" id="SM00534"/>
    </source>
</evidence>
<dbReference type="InterPro" id="IPR000432">
    <property type="entry name" value="DNA_mismatch_repair_MutS_C"/>
</dbReference>
<keyword evidence="2" id="KW-0067">ATP-binding</keyword>
<dbReference type="InterPro" id="IPR045076">
    <property type="entry name" value="MutS"/>
</dbReference>
<evidence type="ECO:0000256" key="2">
    <source>
        <dbReference type="ARBA" id="ARBA00022840"/>
    </source>
</evidence>
<dbReference type="SUPFAM" id="SSF52540">
    <property type="entry name" value="P-loop containing nucleoside triphosphate hydrolases"/>
    <property type="match status" value="1"/>
</dbReference>
<organism evidence="6 7">
    <name type="scientific">Bariatricus massiliensis</name>
    <dbReference type="NCBI Taxonomy" id="1745713"/>
    <lineage>
        <taxon>Bacteria</taxon>
        <taxon>Bacillati</taxon>
        <taxon>Bacillota</taxon>
        <taxon>Clostridia</taxon>
        <taxon>Lachnospirales</taxon>
        <taxon>Lachnospiraceae</taxon>
        <taxon>Bariatricus</taxon>
    </lineage>
</organism>
<keyword evidence="3" id="KW-0238">DNA-binding</keyword>
<protein>
    <submittedName>
        <fullName evidence="6">DNA mismatch repair protein MutS</fullName>
    </submittedName>
</protein>
<reference evidence="6 7" key="1">
    <citation type="submission" date="2021-10" db="EMBL/GenBank/DDBJ databases">
        <title>Collection of gut derived symbiotic bacterial strains cultured from healthy donors.</title>
        <authorList>
            <person name="Lin H."/>
            <person name="Littmann E."/>
            <person name="Kohout C."/>
            <person name="Pamer E.G."/>
        </authorList>
    </citation>
    <scope>NUCLEOTIDE SEQUENCE [LARGE SCALE GENOMIC DNA]</scope>
    <source>
        <strain evidence="6 7">DFI.1.165</strain>
    </source>
</reference>
<keyword evidence="4" id="KW-0812">Transmembrane</keyword>
<dbReference type="EMBL" id="JAJCIS010000002">
    <property type="protein sequence ID" value="MCB7386555.1"/>
    <property type="molecule type" value="Genomic_DNA"/>
</dbReference>
<dbReference type="InterPro" id="IPR027417">
    <property type="entry name" value="P-loop_NTPase"/>
</dbReference>
<evidence type="ECO:0000256" key="4">
    <source>
        <dbReference type="SAM" id="Phobius"/>
    </source>
</evidence>
<gene>
    <name evidence="6" type="ORF">LIZ65_04585</name>
</gene>
<comment type="caution">
    <text evidence="6">The sequence shown here is derived from an EMBL/GenBank/DDBJ whole genome shotgun (WGS) entry which is preliminary data.</text>
</comment>